<reference evidence="4 5" key="1">
    <citation type="submission" date="2024-09" db="EMBL/GenBank/DDBJ databases">
        <authorList>
            <person name="Pan X."/>
        </authorList>
    </citation>
    <scope>NUCLEOTIDE SEQUENCE [LARGE SCALE GENOMIC DNA]</scope>
    <source>
        <strain evidence="4 5">B2969</strain>
    </source>
</reference>
<evidence type="ECO:0000313" key="5">
    <source>
        <dbReference type="Proteomes" id="UP001610861"/>
    </source>
</evidence>
<accession>A0ABW7Q5M5</accession>
<dbReference type="PANTHER" id="PTHR30055:SF226">
    <property type="entry name" value="HTH-TYPE TRANSCRIPTIONAL REGULATOR PKSA"/>
    <property type="match status" value="1"/>
</dbReference>
<dbReference type="InterPro" id="IPR050109">
    <property type="entry name" value="HTH-type_TetR-like_transc_reg"/>
</dbReference>
<name>A0ABW7Q5M5_9MICO</name>
<dbReference type="Gene3D" id="1.10.357.10">
    <property type="entry name" value="Tetracycline Repressor, domain 2"/>
    <property type="match status" value="1"/>
</dbReference>
<evidence type="ECO:0000259" key="3">
    <source>
        <dbReference type="PROSITE" id="PS50977"/>
    </source>
</evidence>
<sequence>MSTKRGANDPERRNRIIDAALEVIVEEGVHQTTHRRIAARAGVPLGSLTYYFESLSEILEEAFVHLSGRMAAEYSAALVAARTRDEACEAVVDLICGGSYADEGGVRALFEMYSYGNYNTRVHDLCRDWLFASRHSLGRHFSEPTARALDALIEGWPMHQAWERAAVDRSLVRAVVGAIVERLEGREATA</sequence>
<evidence type="ECO:0000256" key="2">
    <source>
        <dbReference type="PROSITE-ProRule" id="PRU00335"/>
    </source>
</evidence>
<protein>
    <submittedName>
        <fullName evidence="4">TetR/AcrR family transcriptional regulator</fullName>
    </submittedName>
</protein>
<keyword evidence="1 2" id="KW-0238">DNA-binding</keyword>
<dbReference type="PANTHER" id="PTHR30055">
    <property type="entry name" value="HTH-TYPE TRANSCRIPTIONAL REGULATOR RUTR"/>
    <property type="match status" value="1"/>
</dbReference>
<dbReference type="PROSITE" id="PS50977">
    <property type="entry name" value="HTH_TETR_2"/>
    <property type="match status" value="1"/>
</dbReference>
<dbReference type="InterPro" id="IPR009057">
    <property type="entry name" value="Homeodomain-like_sf"/>
</dbReference>
<organism evidence="4 5">
    <name type="scientific">Microbacterium alkaliflavum</name>
    <dbReference type="NCBI Taxonomy" id="3248839"/>
    <lineage>
        <taxon>Bacteria</taxon>
        <taxon>Bacillati</taxon>
        <taxon>Actinomycetota</taxon>
        <taxon>Actinomycetes</taxon>
        <taxon>Micrococcales</taxon>
        <taxon>Microbacteriaceae</taxon>
        <taxon>Microbacterium</taxon>
    </lineage>
</organism>
<gene>
    <name evidence="4" type="ORF">ACH3VR_07325</name>
</gene>
<evidence type="ECO:0000313" key="4">
    <source>
        <dbReference type="EMBL" id="MFH8250159.1"/>
    </source>
</evidence>
<dbReference type="InterPro" id="IPR001647">
    <property type="entry name" value="HTH_TetR"/>
</dbReference>
<dbReference type="EMBL" id="JBIQWL010000002">
    <property type="protein sequence ID" value="MFH8250159.1"/>
    <property type="molecule type" value="Genomic_DNA"/>
</dbReference>
<comment type="caution">
    <text evidence="4">The sequence shown here is derived from an EMBL/GenBank/DDBJ whole genome shotgun (WGS) entry which is preliminary data.</text>
</comment>
<dbReference type="PRINTS" id="PR00455">
    <property type="entry name" value="HTHTETR"/>
</dbReference>
<evidence type="ECO:0000256" key="1">
    <source>
        <dbReference type="ARBA" id="ARBA00023125"/>
    </source>
</evidence>
<dbReference type="SUPFAM" id="SSF46689">
    <property type="entry name" value="Homeodomain-like"/>
    <property type="match status" value="1"/>
</dbReference>
<feature type="DNA-binding region" description="H-T-H motif" evidence="2">
    <location>
        <begin position="33"/>
        <end position="52"/>
    </location>
</feature>
<dbReference type="Proteomes" id="UP001610861">
    <property type="component" value="Unassembled WGS sequence"/>
</dbReference>
<keyword evidence="5" id="KW-1185">Reference proteome</keyword>
<proteinExistence type="predicted"/>
<dbReference type="Pfam" id="PF00440">
    <property type="entry name" value="TetR_N"/>
    <property type="match status" value="1"/>
</dbReference>
<dbReference type="RefSeq" id="WP_396640095.1">
    <property type="nucleotide sequence ID" value="NZ_JBIQWL010000002.1"/>
</dbReference>
<feature type="domain" description="HTH tetR-type" evidence="3">
    <location>
        <begin position="10"/>
        <end position="70"/>
    </location>
</feature>